<organism evidence="2 3">
    <name type="scientific">Halobacillus halophilus (strain ATCC 35676 / DSM 2266 / JCM 20832 / KCTC 3685 / LMG 17431 / NBRC 102448 / NCIMB 2269)</name>
    <name type="common">Sporosarcina halophila</name>
    <dbReference type="NCBI Taxonomy" id="866895"/>
    <lineage>
        <taxon>Bacteria</taxon>
        <taxon>Bacillati</taxon>
        <taxon>Bacillota</taxon>
        <taxon>Bacilli</taxon>
        <taxon>Bacillales</taxon>
        <taxon>Bacillaceae</taxon>
        <taxon>Halobacillus</taxon>
    </lineage>
</organism>
<dbReference type="CDD" id="cd05403">
    <property type="entry name" value="NT_KNTase_like"/>
    <property type="match status" value="1"/>
</dbReference>
<reference evidence="2 3" key="1">
    <citation type="journal article" date="2013" name="Environ. Microbiol.">
        <title>Chloride and organic osmolytes: a hybrid strategy to cope with elevated salinities by the moderately halophilic, chloride-dependent bacterium Halobacillus halophilus.</title>
        <authorList>
            <person name="Saum S.H."/>
            <person name="Pfeiffer F."/>
            <person name="Palm P."/>
            <person name="Rampp M."/>
            <person name="Schuster S.C."/>
            <person name="Muller V."/>
            <person name="Oesterhelt D."/>
        </authorList>
    </citation>
    <scope>NUCLEOTIDE SEQUENCE [LARGE SCALE GENOMIC DNA]</scope>
    <source>
        <strain evidence="3">ATCC 35676 / DSM 2266 / JCM 20832 / KCTC 3685 / LMG 17431 / NBRC 102448 / NCIMB 2269</strain>
    </source>
</reference>
<dbReference type="STRING" id="866895.HBHAL_1509"/>
<sequence length="231" mass="26405">MKRDAFHTARAFIDLYFPACQIAVLSGSVVRGEETHSSDLDIVIIDQEPFRKSYYYCEWPIEAFVHNENSLEDAFFIETQHGVPLMTRMCAEGTVLKGGKEAEKIIEEAQGSLLEGPSALSPSKLDELRYAISDKLDDLEGSTMPEEDIYSVSALIESLHQFILRINQKWVGEGKWMYRSLKNYDEALAGQLTKCLQSFYTRQEKGELIKFVDEILAPHGGRLFHDYYARF</sequence>
<dbReference type="RefSeq" id="WP_014641787.1">
    <property type="nucleotide sequence ID" value="NC_017668.1"/>
</dbReference>
<evidence type="ECO:0000313" key="3">
    <source>
        <dbReference type="Proteomes" id="UP000007397"/>
    </source>
</evidence>
<dbReference type="HOGENOM" id="CLU_077915_0_0_9"/>
<dbReference type="InterPro" id="IPR043519">
    <property type="entry name" value="NT_sf"/>
</dbReference>
<proteinExistence type="predicted"/>
<keyword evidence="3" id="KW-1185">Reference proteome</keyword>
<protein>
    <recommendedName>
        <fullName evidence="1">Polymerase nucleotidyl transferase domain-containing protein</fullName>
    </recommendedName>
</protein>
<dbReference type="InterPro" id="IPR002934">
    <property type="entry name" value="Polymerase_NTP_transf_dom"/>
</dbReference>
<evidence type="ECO:0000259" key="1">
    <source>
        <dbReference type="Pfam" id="PF01909"/>
    </source>
</evidence>
<dbReference type="Proteomes" id="UP000007397">
    <property type="component" value="Chromosome"/>
</dbReference>
<accession>I0JIB2</accession>
<dbReference type="Pfam" id="PF01909">
    <property type="entry name" value="NTP_transf_2"/>
    <property type="match status" value="1"/>
</dbReference>
<dbReference type="AlphaFoldDB" id="I0JIB2"/>
<dbReference type="Gene3D" id="3.30.460.10">
    <property type="entry name" value="Beta Polymerase, domain 2"/>
    <property type="match status" value="1"/>
</dbReference>
<dbReference type="eggNOG" id="COG1669">
    <property type="taxonomic scope" value="Bacteria"/>
</dbReference>
<dbReference type="KEGG" id="hhd:HBHAL_1509"/>
<dbReference type="PATRIC" id="fig|866895.3.peg.507"/>
<gene>
    <name evidence="2" type="ordered locus">HBHAL_1509</name>
</gene>
<dbReference type="SUPFAM" id="SSF81301">
    <property type="entry name" value="Nucleotidyltransferase"/>
    <property type="match status" value="1"/>
</dbReference>
<name>I0JIB2_HALH3</name>
<dbReference type="EMBL" id="HE717023">
    <property type="protein sequence ID" value="CCG43880.1"/>
    <property type="molecule type" value="Genomic_DNA"/>
</dbReference>
<evidence type="ECO:0000313" key="2">
    <source>
        <dbReference type="EMBL" id="CCG43880.1"/>
    </source>
</evidence>
<dbReference type="GO" id="GO:0016779">
    <property type="term" value="F:nucleotidyltransferase activity"/>
    <property type="evidence" value="ECO:0007669"/>
    <property type="project" value="InterPro"/>
</dbReference>
<feature type="domain" description="Polymerase nucleotidyl transferase" evidence="1">
    <location>
        <begin position="24"/>
        <end position="63"/>
    </location>
</feature>